<feature type="region of interest" description="Disordered" evidence="1">
    <location>
        <begin position="105"/>
        <end position="127"/>
    </location>
</feature>
<name>A0A7S4C090_CHRCT</name>
<reference evidence="2" key="1">
    <citation type="submission" date="2021-01" db="EMBL/GenBank/DDBJ databases">
        <authorList>
            <person name="Corre E."/>
            <person name="Pelletier E."/>
            <person name="Niang G."/>
            <person name="Scheremetjew M."/>
            <person name="Finn R."/>
            <person name="Kale V."/>
            <person name="Holt S."/>
            <person name="Cochrane G."/>
            <person name="Meng A."/>
            <person name="Brown T."/>
            <person name="Cohen L."/>
        </authorList>
    </citation>
    <scope>NUCLEOTIDE SEQUENCE</scope>
    <source>
        <strain evidence="2">CCMP645</strain>
    </source>
</reference>
<evidence type="ECO:0000313" key="2">
    <source>
        <dbReference type="EMBL" id="CAE0782850.1"/>
    </source>
</evidence>
<organism evidence="2">
    <name type="scientific">Chrysotila carterae</name>
    <name type="common">Marine alga</name>
    <name type="synonym">Syracosphaera carterae</name>
    <dbReference type="NCBI Taxonomy" id="13221"/>
    <lineage>
        <taxon>Eukaryota</taxon>
        <taxon>Haptista</taxon>
        <taxon>Haptophyta</taxon>
        <taxon>Prymnesiophyceae</taxon>
        <taxon>Isochrysidales</taxon>
        <taxon>Isochrysidaceae</taxon>
        <taxon>Chrysotila</taxon>
    </lineage>
</organism>
<protein>
    <submittedName>
        <fullName evidence="2">Uncharacterized protein</fullName>
    </submittedName>
</protein>
<dbReference type="AlphaFoldDB" id="A0A7S4C090"/>
<dbReference type="EMBL" id="HBIZ01055782">
    <property type="protein sequence ID" value="CAE0782850.1"/>
    <property type="molecule type" value="Transcribed_RNA"/>
</dbReference>
<evidence type="ECO:0000256" key="1">
    <source>
        <dbReference type="SAM" id="MobiDB-lite"/>
    </source>
</evidence>
<proteinExistence type="predicted"/>
<gene>
    <name evidence="2" type="ORF">PCAR00345_LOCUS35553</name>
</gene>
<accession>A0A7S4C090</accession>
<sequence length="127" mass="14005">MPAVFSVVAVITRRRKGIKKFDNFFGPGSACVAQRLHRIVVLALCILFVHKGFSALINGDIVPPHAEGEYPRVWRKCALRADTVVGTPRCSPVARKASAAYRVCRPPNKAGSRKHASQLGRRPCDKR</sequence>